<evidence type="ECO:0000256" key="1">
    <source>
        <dbReference type="ARBA" id="ARBA00022723"/>
    </source>
</evidence>
<evidence type="ECO:0000313" key="5">
    <source>
        <dbReference type="Proteomes" id="UP000755551"/>
    </source>
</evidence>
<reference evidence="4 5" key="1">
    <citation type="submission" date="2021-06" db="EMBL/GenBank/DDBJ databases">
        <title>Bacterium isolated from marine sediment.</title>
        <authorList>
            <person name="Zhu K.-L."/>
            <person name="Du Z.-J."/>
            <person name="Liang Q.-Y."/>
        </authorList>
    </citation>
    <scope>NUCLEOTIDE SEQUENCE [LARGE SCALE GENOMIC DNA]</scope>
    <source>
        <strain evidence="4 5">A346</strain>
    </source>
</reference>
<evidence type="ECO:0000256" key="2">
    <source>
        <dbReference type="ARBA" id="ARBA00022801"/>
    </source>
</evidence>
<dbReference type="PANTHER" id="PTHR45953:SF1">
    <property type="entry name" value="IDURONATE 2-SULFATASE"/>
    <property type="match status" value="1"/>
</dbReference>
<feature type="domain" description="Sulfatase N-terminal" evidence="3">
    <location>
        <begin position="5"/>
        <end position="386"/>
    </location>
</feature>
<proteinExistence type="predicted"/>
<organism evidence="4 5">
    <name type="scientific">Marinobacterium weihaiense</name>
    <dbReference type="NCBI Taxonomy" id="2851016"/>
    <lineage>
        <taxon>Bacteria</taxon>
        <taxon>Pseudomonadati</taxon>
        <taxon>Pseudomonadota</taxon>
        <taxon>Gammaproteobacteria</taxon>
        <taxon>Oceanospirillales</taxon>
        <taxon>Oceanospirillaceae</taxon>
        <taxon>Marinobacterium</taxon>
    </lineage>
</organism>
<keyword evidence="2" id="KW-0378">Hydrolase</keyword>
<dbReference type="InterPro" id="IPR000917">
    <property type="entry name" value="Sulfatase_N"/>
</dbReference>
<dbReference type="CDD" id="cd16028">
    <property type="entry name" value="PMH"/>
    <property type="match status" value="1"/>
</dbReference>
<keyword evidence="5" id="KW-1185">Reference proteome</keyword>
<keyword evidence="1" id="KW-0479">Metal-binding</keyword>
<accession>A0ABS6MEI0</accession>
<dbReference type="Proteomes" id="UP000755551">
    <property type="component" value="Unassembled WGS sequence"/>
</dbReference>
<gene>
    <name evidence="4" type="ORF">KTN04_13045</name>
</gene>
<protein>
    <submittedName>
        <fullName evidence="4">Alkaline phosphatase family protein</fullName>
    </submittedName>
</protein>
<sequence>MATQPNILFIMADQLRADYLGCTGHPTIKTPTIDALAAHGVNFTRAYTQAPVCGPSRMSFYTGRYAFSHGATYNNVPLKLSEKTIGDYLRPLGYRVGLVGKTHMKKDVEGMQRLGVDPESSRGVLLSECGFEPYARDDGLHPDQTVSPDLAYNNYLRAQGYEGHNPWHEWANSGEGENGEVLSGWYMRNCHLPARIPEAHSETAYTTNRAMEFIRESADTPWCLHLSYIKPHWPYIAPAPYHDIYGPEDVLPVNASEQEKANLHPVIEAFMGHDESMNFSREEVRQRVIPAYMGLITQLDDHLARLFAFLKEIGQYDNTLVVLTADHGDYLGDHWLGEKELFHEASARIPMIIHDPRPQADATRGRCDDRLVEAIDLVPTFVELAGGDVPDHILEGRSLLPLLTSGEVAQWREFAISEADYAWRKARFALDLAPDQTRAIMITDGRWKYVHYEHFRPQLFDLEQDPQEQQDLGQDEAHADQRQRLQRALYDWYRQRKTRVTISNATVANMTGKAHARGYLFGLW</sequence>
<evidence type="ECO:0000259" key="3">
    <source>
        <dbReference type="Pfam" id="PF00884"/>
    </source>
</evidence>
<dbReference type="EMBL" id="JAHQZT010000019">
    <property type="protein sequence ID" value="MBV0934264.1"/>
    <property type="molecule type" value="Genomic_DNA"/>
</dbReference>
<evidence type="ECO:0000313" key="4">
    <source>
        <dbReference type="EMBL" id="MBV0934264.1"/>
    </source>
</evidence>
<dbReference type="Pfam" id="PF00884">
    <property type="entry name" value="Sulfatase"/>
    <property type="match status" value="1"/>
</dbReference>
<dbReference type="PANTHER" id="PTHR45953">
    <property type="entry name" value="IDURONATE 2-SULFATASE"/>
    <property type="match status" value="1"/>
</dbReference>
<name>A0ABS6MEI0_9GAMM</name>
<comment type="caution">
    <text evidence="4">The sequence shown here is derived from an EMBL/GenBank/DDBJ whole genome shotgun (WGS) entry which is preliminary data.</text>
</comment>
<dbReference type="RefSeq" id="WP_217335673.1">
    <property type="nucleotide sequence ID" value="NZ_JAHQZT010000019.1"/>
</dbReference>